<reference evidence="2" key="1">
    <citation type="journal article" date="2004" name="Antimicrob. Agents Chemother.">
        <title>Nosocomial spread of ceftazidime-resistant Klebsiella pneumoniae strains producing a novel class a beta-lactamase, GES-3, in a neonatal intensive care unit in Japan.</title>
        <authorList>
            <person name="Wachino J."/>
            <person name="Doi Y."/>
            <person name="Yamane K."/>
            <person name="Shibata N."/>
            <person name="Yagi T."/>
            <person name="Kubota T."/>
            <person name="Ito H."/>
            <person name="Arakawa Y."/>
        </authorList>
    </citation>
    <scope>NUCLEOTIDE SEQUENCE</scope>
    <source>
        <strain evidence="2">KG525</strain>
    </source>
</reference>
<proteinExistence type="predicted"/>
<dbReference type="AlphaFoldDB" id="Q764B4"/>
<organism evidence="3">
    <name type="scientific">Klebsiella pneumoniae</name>
    <dbReference type="NCBI Taxonomy" id="573"/>
    <lineage>
        <taxon>Bacteria</taxon>
        <taxon>Pseudomonadati</taxon>
        <taxon>Pseudomonadota</taxon>
        <taxon>Gammaproteobacteria</taxon>
        <taxon>Enterobacterales</taxon>
        <taxon>Enterobacteriaceae</taxon>
        <taxon>Klebsiella/Raoultella group</taxon>
        <taxon>Klebsiella</taxon>
        <taxon>Klebsiella pneumoniae complex</taxon>
    </lineage>
</organism>
<accession>Q764B4</accession>
<sequence>MTKPLSLTNRSSSWVSGTKLSWFPRKIGLQFRKHFTCSLYRVCESLFVRGWMPPWMNAMRNWSGDMEVDLLQASPERCKEAGFQRPQTKSPGTFSTNSGRSIPQAASV</sequence>
<feature type="compositionally biased region" description="Polar residues" evidence="1">
    <location>
        <begin position="85"/>
        <end position="108"/>
    </location>
</feature>
<name>Q764B4_KLEPN</name>
<evidence type="ECO:0000313" key="3">
    <source>
        <dbReference type="EMBL" id="BAD11029.1"/>
    </source>
</evidence>
<feature type="region of interest" description="Disordered" evidence="1">
    <location>
        <begin position="79"/>
        <end position="108"/>
    </location>
</feature>
<protein>
    <submittedName>
        <fullName evidence="3">Uncharacterized protein</fullName>
    </submittedName>
</protein>
<dbReference type="EMBL" id="AB116723">
    <property type="protein sequence ID" value="BAD11029.1"/>
    <property type="molecule type" value="Genomic_DNA"/>
</dbReference>
<evidence type="ECO:0000313" key="2">
    <source>
        <dbReference type="EMBL" id="BAD06402.1"/>
    </source>
</evidence>
<dbReference type="EMBL" id="AB113580">
    <property type="protein sequence ID" value="BAD06402.1"/>
    <property type="molecule type" value="Genomic_DNA"/>
</dbReference>
<gene>
    <name evidence="3" type="primary">orfA</name>
</gene>
<evidence type="ECO:0000256" key="1">
    <source>
        <dbReference type="SAM" id="MobiDB-lite"/>
    </source>
</evidence>
<reference evidence="3" key="2">
    <citation type="journal article" date="2004" name="Antimicrob. Agents Chemother.">
        <title>Molecular characterization of a cephamycin-hydrolyzing and inhibitor-resistant class A beta-lactamase, GES-4, possessing a single G170S substitution in the omega-loop.</title>
        <authorList>
            <person name="Wachino J."/>
            <person name="Doi Y."/>
            <person name="Yamane K."/>
            <person name="Shibata N."/>
            <person name="Yagi T."/>
            <person name="Kubota T."/>
            <person name="Arakawa Y."/>
        </authorList>
    </citation>
    <scope>NUCLEOTIDE SEQUENCE</scope>
</reference>